<keyword evidence="1" id="KW-0175">Coiled coil</keyword>
<reference evidence="3" key="1">
    <citation type="submission" date="2016-10" db="EMBL/GenBank/DDBJ databases">
        <authorList>
            <person name="Varghese N."/>
        </authorList>
    </citation>
    <scope>NUCLEOTIDE SEQUENCE [LARGE SCALE GENOMIC DNA]</scope>
    <source>
        <strain evidence="3">GAS106B</strain>
    </source>
</reference>
<dbReference type="AlphaFoldDB" id="A0A1H1IHP1"/>
<dbReference type="RefSeq" id="WP_074769914.1">
    <property type="nucleotide sequence ID" value="NZ_FNKP01000002.1"/>
</dbReference>
<sequence length="295" mass="32293">MSESKELTIPERAAIALGSVENKVKLRELVAQSSTIAEIKNKAAREQCHAAAMALRTRRTDIRKVGKDARDEATKFSKAVISEEDALVAIIEPEEQRLITLRDAWDEAEAAEKAAKAAAEKARVDAIRKRIAETQAIPSTLVGKSSETIAAAIESLEAVEITLETHQEFAGEAEVAKLAAVTKLGEMLTAQLAHEAEQARIAAEREAIEQQRAELAERERIADEQAAEAARIQAEKDAAVAEQKRRERVQFELNGPGESEIIRVLAEQFKVTPEVALGWIATFDMAYADQMEKAA</sequence>
<feature type="coiled-coil region" evidence="1">
    <location>
        <begin position="193"/>
        <end position="244"/>
    </location>
</feature>
<organism evidence="2 3">
    <name type="scientific">Paraburkholderia fungorum</name>
    <dbReference type="NCBI Taxonomy" id="134537"/>
    <lineage>
        <taxon>Bacteria</taxon>
        <taxon>Pseudomonadati</taxon>
        <taxon>Pseudomonadota</taxon>
        <taxon>Betaproteobacteria</taxon>
        <taxon>Burkholderiales</taxon>
        <taxon>Burkholderiaceae</taxon>
        <taxon>Paraburkholderia</taxon>
    </lineage>
</organism>
<gene>
    <name evidence="2" type="ORF">SAMN05443245_5189</name>
</gene>
<name>A0A1H1IHP1_9BURK</name>
<keyword evidence="3" id="KW-1185">Reference proteome</keyword>
<accession>A0A1H1IHP1</accession>
<evidence type="ECO:0000313" key="3">
    <source>
        <dbReference type="Proteomes" id="UP000183487"/>
    </source>
</evidence>
<evidence type="ECO:0000256" key="1">
    <source>
        <dbReference type="SAM" id="Coils"/>
    </source>
</evidence>
<dbReference type="Proteomes" id="UP000183487">
    <property type="component" value="Unassembled WGS sequence"/>
</dbReference>
<proteinExistence type="predicted"/>
<dbReference type="OrthoDB" id="9108438at2"/>
<evidence type="ECO:0000313" key="2">
    <source>
        <dbReference type="EMBL" id="SDR37144.1"/>
    </source>
</evidence>
<dbReference type="EMBL" id="FNKP01000002">
    <property type="protein sequence ID" value="SDR37144.1"/>
    <property type="molecule type" value="Genomic_DNA"/>
</dbReference>
<protein>
    <submittedName>
        <fullName evidence="2">Uncharacterized protein</fullName>
    </submittedName>
</protein>